<evidence type="ECO:0000256" key="2">
    <source>
        <dbReference type="ARBA" id="ARBA00006171"/>
    </source>
</evidence>
<protein>
    <submittedName>
        <fullName evidence="6">HAD family phosphatase</fullName>
    </submittedName>
</protein>
<dbReference type="InterPro" id="IPR036412">
    <property type="entry name" value="HAD-like_sf"/>
</dbReference>
<keyword evidence="7" id="KW-1185">Reference proteome</keyword>
<evidence type="ECO:0000256" key="3">
    <source>
        <dbReference type="ARBA" id="ARBA00022723"/>
    </source>
</evidence>
<dbReference type="GO" id="GO:0046872">
    <property type="term" value="F:metal ion binding"/>
    <property type="evidence" value="ECO:0007669"/>
    <property type="project" value="UniProtKB-KW"/>
</dbReference>
<evidence type="ECO:0000256" key="5">
    <source>
        <dbReference type="ARBA" id="ARBA00023277"/>
    </source>
</evidence>
<dbReference type="GO" id="GO:0003824">
    <property type="term" value="F:catalytic activity"/>
    <property type="evidence" value="ECO:0007669"/>
    <property type="project" value="UniProtKB-ARBA"/>
</dbReference>
<dbReference type="InterPro" id="IPR023198">
    <property type="entry name" value="PGP-like_dom2"/>
</dbReference>
<proteinExistence type="inferred from homology"/>
<dbReference type="CDD" id="cd07505">
    <property type="entry name" value="HAD_BPGM-like"/>
    <property type="match status" value="1"/>
</dbReference>
<dbReference type="SFLD" id="SFLDG01135">
    <property type="entry name" value="C1.5.6:_HAD__Beta-PGM__Phospha"/>
    <property type="match status" value="1"/>
</dbReference>
<accession>A0A8J7UUA6</accession>
<dbReference type="InterPro" id="IPR051600">
    <property type="entry name" value="Beta-PGM-like"/>
</dbReference>
<dbReference type="NCBIfam" id="TIGR01509">
    <property type="entry name" value="HAD-SF-IA-v3"/>
    <property type="match status" value="1"/>
</dbReference>
<dbReference type="AlphaFoldDB" id="A0A8J7UUA6"/>
<dbReference type="InterPro" id="IPR006439">
    <property type="entry name" value="HAD-SF_hydro_IA"/>
</dbReference>
<dbReference type="Proteomes" id="UP000673975">
    <property type="component" value="Unassembled WGS sequence"/>
</dbReference>
<dbReference type="PANTHER" id="PTHR46193:SF18">
    <property type="entry name" value="HEXITOL PHOSPHATASE B"/>
    <property type="match status" value="1"/>
</dbReference>
<sequence>MNNSGFGILFDMDGVIADSNPVHRQAIHTFCQNHGKELTDAFFRQHISGRTNKEWIPKMFTGISKEEAQILADEKERLFRSMFSPEEHLLPGLLAFIDEISRAEIPVAVATSAPAENADFILSRAGIAGYFNAVLNSSHVSKGKPDPDIYLKSAEVIGVPPSGCVVIEDSLPGIEAGKRAGASVIGVTTTHRRDELLACDKVIDDFQDLNLKIIDDLVKSGKSQSRNQDAV</sequence>
<dbReference type="EMBL" id="JAFIDN010000001">
    <property type="protein sequence ID" value="MBP3191266.1"/>
    <property type="molecule type" value="Genomic_DNA"/>
</dbReference>
<dbReference type="SUPFAM" id="SSF56784">
    <property type="entry name" value="HAD-like"/>
    <property type="match status" value="1"/>
</dbReference>
<dbReference type="Pfam" id="PF00702">
    <property type="entry name" value="Hydrolase"/>
    <property type="match status" value="1"/>
</dbReference>
<evidence type="ECO:0000256" key="4">
    <source>
        <dbReference type="ARBA" id="ARBA00022842"/>
    </source>
</evidence>
<keyword evidence="4" id="KW-0460">Magnesium</keyword>
<keyword evidence="5" id="KW-0119">Carbohydrate metabolism</keyword>
<evidence type="ECO:0000313" key="7">
    <source>
        <dbReference type="Proteomes" id="UP000673975"/>
    </source>
</evidence>
<reference evidence="6" key="1">
    <citation type="submission" date="2021-02" db="EMBL/GenBank/DDBJ databases">
        <title>Natronogracilivirga saccharolytica gen. nov. sp. nov. a new anaerobic, haloalkiliphilic carbohydrate-fermenting bacterium from soda lake and proposing of Cyclonatronumiaceae fam. nov. in the phylum Balneolaeota.</title>
        <authorList>
            <person name="Zhilina T.N."/>
            <person name="Sorokin D.Y."/>
            <person name="Zavarzina D.G."/>
            <person name="Toshchakov S.V."/>
            <person name="Kublanov I.V."/>
        </authorList>
    </citation>
    <scope>NUCLEOTIDE SEQUENCE</scope>
    <source>
        <strain evidence="6">Z-1702</strain>
    </source>
</reference>
<gene>
    <name evidence="6" type="ORF">NATSA_01180</name>
</gene>
<evidence type="ECO:0000313" key="6">
    <source>
        <dbReference type="EMBL" id="MBP3191266.1"/>
    </source>
</evidence>
<dbReference type="InterPro" id="IPR023214">
    <property type="entry name" value="HAD_sf"/>
</dbReference>
<dbReference type="SFLD" id="SFLDG01129">
    <property type="entry name" value="C1.5:_HAD__Beta-PGM__Phosphata"/>
    <property type="match status" value="1"/>
</dbReference>
<dbReference type="Gene3D" id="3.40.50.1000">
    <property type="entry name" value="HAD superfamily/HAD-like"/>
    <property type="match status" value="1"/>
</dbReference>
<evidence type="ECO:0000256" key="1">
    <source>
        <dbReference type="ARBA" id="ARBA00001946"/>
    </source>
</evidence>
<dbReference type="Gene3D" id="1.10.150.240">
    <property type="entry name" value="Putative phosphatase, domain 2"/>
    <property type="match status" value="1"/>
</dbReference>
<dbReference type="PANTHER" id="PTHR46193">
    <property type="entry name" value="6-PHOSPHOGLUCONATE PHOSPHATASE"/>
    <property type="match status" value="1"/>
</dbReference>
<dbReference type="RefSeq" id="WP_210509589.1">
    <property type="nucleotide sequence ID" value="NZ_JAFIDN010000001.1"/>
</dbReference>
<dbReference type="PRINTS" id="PR00413">
    <property type="entry name" value="HADHALOGNASE"/>
</dbReference>
<keyword evidence="3" id="KW-0479">Metal-binding</keyword>
<comment type="cofactor">
    <cofactor evidence="1">
        <name>Mg(2+)</name>
        <dbReference type="ChEBI" id="CHEBI:18420"/>
    </cofactor>
</comment>
<dbReference type="SFLD" id="SFLDS00003">
    <property type="entry name" value="Haloacid_Dehalogenase"/>
    <property type="match status" value="1"/>
</dbReference>
<comment type="caution">
    <text evidence="6">The sequence shown here is derived from an EMBL/GenBank/DDBJ whole genome shotgun (WGS) entry which is preliminary data.</text>
</comment>
<organism evidence="6 7">
    <name type="scientific">Natronogracilivirga saccharolytica</name>
    <dbReference type="NCBI Taxonomy" id="2812953"/>
    <lineage>
        <taxon>Bacteria</taxon>
        <taxon>Pseudomonadati</taxon>
        <taxon>Balneolota</taxon>
        <taxon>Balneolia</taxon>
        <taxon>Balneolales</taxon>
        <taxon>Cyclonatronaceae</taxon>
        <taxon>Natronogracilivirga</taxon>
    </lineage>
</organism>
<comment type="similarity">
    <text evidence="2">Belongs to the HAD-like hydrolase superfamily. CbbY/CbbZ/Gph/YieH family.</text>
</comment>
<name>A0A8J7UUA6_9BACT</name>